<evidence type="ECO:0000313" key="1">
    <source>
        <dbReference type="EMBL" id="AJJ34377.1"/>
    </source>
</evidence>
<dbReference type="Proteomes" id="UP000265864">
    <property type="component" value="Chromosome"/>
</dbReference>
<protein>
    <submittedName>
        <fullName evidence="2">Uncharacterized protein</fullName>
    </submittedName>
</protein>
<reference evidence="2 4" key="2">
    <citation type="submission" date="2018-09" db="EMBL/GenBank/DDBJ databases">
        <title>Yersinia kristensenii subsp. rochesterensis subsp. nov., Isolated from Human Feces.</title>
        <authorList>
            <person name="Cunningham S.A."/>
            <person name="Jeraldo P."/>
            <person name="Patel R."/>
        </authorList>
    </citation>
    <scope>NUCLEOTIDE SEQUENCE [LARGE SCALE GENOMIC DNA]</scope>
    <source>
        <strain evidence="2 4">ATCC BAA-2637</strain>
    </source>
</reference>
<keyword evidence="3" id="KW-1185">Reference proteome</keyword>
<proteinExistence type="predicted"/>
<dbReference type="AlphaFoldDB" id="A0A386HJD1"/>
<gene>
    <name evidence="1" type="ORF">CH54_2355</name>
    <name evidence="2" type="ORF">DXZ79_19535</name>
</gene>
<sequence length="114" mass="13261">MKKTAVFVYNSSPMLGRALFTPVIFGWNKEDKYVKKLNHDLVEKGINCNVILDPSESDVDELKQIADFIICTPGLQKQLYLSDYDKRKVIYLTTLEYYCNDTDRVIRFINSQVN</sequence>
<dbReference type="EMBL" id="CP032482">
    <property type="protein sequence ID" value="AYD45680.1"/>
    <property type="molecule type" value="Genomic_DNA"/>
</dbReference>
<accession>A0A386HJD1</accession>
<dbReference type="GeneID" id="82552919"/>
<evidence type="ECO:0000313" key="4">
    <source>
        <dbReference type="Proteomes" id="UP000265864"/>
    </source>
</evidence>
<dbReference type="EMBL" id="CP009997">
    <property type="protein sequence ID" value="AJJ34377.1"/>
    <property type="molecule type" value="Genomic_DNA"/>
</dbReference>
<evidence type="ECO:0000313" key="3">
    <source>
        <dbReference type="Proteomes" id="UP000031883"/>
    </source>
</evidence>
<organism evidence="2 4">
    <name type="scientific">Yersinia rochesterensis</name>
    <dbReference type="NCBI Taxonomy" id="1604335"/>
    <lineage>
        <taxon>Bacteria</taxon>
        <taxon>Pseudomonadati</taxon>
        <taxon>Pseudomonadota</taxon>
        <taxon>Gammaproteobacteria</taxon>
        <taxon>Enterobacterales</taxon>
        <taxon>Yersiniaceae</taxon>
        <taxon>Yersinia</taxon>
    </lineage>
</organism>
<reference evidence="1 3" key="1">
    <citation type="journal article" date="2015" name="Genome Announc.">
        <title>Thirty-Two Complete Genome Assemblies of Nine Yersinia Species, Including Y. pestis, Y. pseudotuberculosis, and Y. enterocolitica.</title>
        <authorList>
            <person name="Johnson S.L."/>
            <person name="Daligault H.E."/>
            <person name="Davenport K.W."/>
            <person name="Jaissle J."/>
            <person name="Frey K.G."/>
            <person name="Ladner J.T."/>
            <person name="Broomall S.M."/>
            <person name="Bishop-Lilly K.A."/>
            <person name="Bruce D.C."/>
            <person name="Coyne S.R."/>
            <person name="Gibbons H.S."/>
            <person name="Lo C.C."/>
            <person name="Munk A.C."/>
            <person name="Rosenzweig C.N."/>
            <person name="Koroleva G.I."/>
            <person name="Palacios G.F."/>
            <person name="Redden C.L."/>
            <person name="Xu Y."/>
            <person name="Minogue T.D."/>
            <person name="Chain P.S."/>
        </authorList>
    </citation>
    <scope>NUCLEOTIDE SEQUENCE [LARGE SCALE GENOMIC DNA]</scope>
    <source>
        <strain evidence="1 3">Y231</strain>
    </source>
</reference>
<name>A0A386HJD1_9GAMM</name>
<dbReference type="Proteomes" id="UP000031883">
    <property type="component" value="Chromosome"/>
</dbReference>
<dbReference type="RefSeq" id="WP_038637348.1">
    <property type="nucleotide sequence ID" value="NZ_CP008955.1"/>
</dbReference>
<evidence type="ECO:0000313" key="2">
    <source>
        <dbReference type="EMBL" id="AYD45680.1"/>
    </source>
</evidence>